<gene>
    <name evidence="2" type="primary">gp_72675</name>
</gene>
<name>A0AA48WYV2_9CAUD</name>
<evidence type="ECO:0000313" key="3">
    <source>
        <dbReference type="Proteomes" id="UP000827462"/>
    </source>
</evidence>
<sequence length="620" mass="70233">MATNRFDKPIESEYISQYTPIPFEQLYAIGKANNERVDKAYQDLGNQFTKWSEFRSPSAVDTKRWYDLTVGAGQDVVNKLAANPDLIKTAEGRSLIQSFINTRPYNELSQLQQSREGLLQRQKVNQQLMLSGKYNPMWHDVDFTNYNTLDSGVFNDVAPLAYKSEVDLVKPYVNNLKPGFIRQEGAYDWRGVSSERTDQEIANNISAIYNTPEAQKHIQVLIQQGYTPEQANALFANRIYRAGREFAYEDRELNPLSKIYEEDRLKRARTGQQTAQKPFRLTESIATTGGDAFKLGTQAYIANKYRDQINSLTDQYNKAVESNDNLSANIFKEQLRKIYNESNSYTPNKLFNEIFKEYATDGKLTNIDLSNATNDILNRFAAPSPIASVNDLLQTTIPGITSETVTTPLGKYRVIANPRQLDLATDVISEIAGYKHVESGKNKFRDALKNGKLTNVILQQGGNILTLPVNKNGQVQPNSSQVITVAIPQSQLDALGITDADMVISGAKRIYDRSGKVSLSTEIKEGDKRKLPFQRYLEEGEYSSKYNYEGKVSYNVPTEDVYWQIELLNKLPDPQDKLNTEYLDQQAWKLSMTDAFRSELYPSTQQEAYGIGYSAGEEEK</sequence>
<protein>
    <submittedName>
        <fullName evidence="2">Uncharacterized protein</fullName>
    </submittedName>
</protein>
<evidence type="ECO:0000313" key="2">
    <source>
        <dbReference type="EMBL" id="QWM90647.2"/>
    </source>
</evidence>
<keyword evidence="3" id="KW-1185">Reference proteome</keyword>
<feature type="coiled-coil region" evidence="1">
    <location>
        <begin position="302"/>
        <end position="329"/>
    </location>
</feature>
<dbReference type="EMBL" id="MZ130492">
    <property type="protein sequence ID" value="QWM90647.2"/>
    <property type="molecule type" value="Genomic_DNA"/>
</dbReference>
<accession>A0AA48WYV2</accession>
<reference evidence="2 3" key="1">
    <citation type="submission" date="2021-04" db="EMBL/GenBank/DDBJ databases">
        <authorList>
            <person name="Shkoporov A.N."/>
            <person name="Stockdale S.R."/>
            <person name="Guerin E."/>
            <person name="Ross R.P."/>
            <person name="Hill C."/>
        </authorList>
    </citation>
    <scope>NUCLEOTIDE SEQUENCE [LARGE SCALE GENOMIC DNA]</scope>
    <source>
        <strain evidence="3">cr12_1</strain>
    </source>
</reference>
<organism evidence="2 3">
    <name type="scientific">uncultured phage cr12_1</name>
    <dbReference type="NCBI Taxonomy" id="2986409"/>
    <lineage>
        <taxon>Viruses</taxon>
        <taxon>Duplodnaviria</taxon>
        <taxon>Heunggongvirae</taxon>
        <taxon>Uroviricota</taxon>
        <taxon>Caudoviricetes</taxon>
        <taxon>Crassvirales</taxon>
        <taxon>Suoliviridae</taxon>
        <taxon>Bearivirinae</taxon>
        <taxon>Afonbuvirus</taxon>
        <taxon>Afonbuvirus intestinihominis</taxon>
    </lineage>
</organism>
<proteinExistence type="predicted"/>
<keyword evidence="1" id="KW-0175">Coiled coil</keyword>
<evidence type="ECO:0000256" key="1">
    <source>
        <dbReference type="SAM" id="Coils"/>
    </source>
</evidence>
<dbReference type="Proteomes" id="UP000827462">
    <property type="component" value="Segment"/>
</dbReference>